<evidence type="ECO:0000259" key="3">
    <source>
        <dbReference type="Pfam" id="PF18147"/>
    </source>
</evidence>
<name>A0AAD8E1B7_DIPPU</name>
<dbReference type="Gene3D" id="1.20.58.1080">
    <property type="match status" value="1"/>
</dbReference>
<dbReference type="Pfam" id="PF12513">
    <property type="entry name" value="SUV3_C"/>
    <property type="match status" value="1"/>
</dbReference>
<evidence type="ECO:0000313" key="4">
    <source>
        <dbReference type="EMBL" id="KAJ9573778.1"/>
    </source>
</evidence>
<evidence type="ECO:0008006" key="6">
    <source>
        <dbReference type="Google" id="ProtNLM"/>
    </source>
</evidence>
<evidence type="ECO:0000256" key="1">
    <source>
        <dbReference type="SAM" id="MobiDB-lite"/>
    </source>
</evidence>
<evidence type="ECO:0000313" key="5">
    <source>
        <dbReference type="Proteomes" id="UP001233999"/>
    </source>
</evidence>
<dbReference type="InterPro" id="IPR041082">
    <property type="entry name" value="Suv3_C_1"/>
</dbReference>
<organism evidence="4 5">
    <name type="scientific">Diploptera punctata</name>
    <name type="common">Pacific beetle cockroach</name>
    <dbReference type="NCBI Taxonomy" id="6984"/>
    <lineage>
        <taxon>Eukaryota</taxon>
        <taxon>Metazoa</taxon>
        <taxon>Ecdysozoa</taxon>
        <taxon>Arthropoda</taxon>
        <taxon>Hexapoda</taxon>
        <taxon>Insecta</taxon>
        <taxon>Pterygota</taxon>
        <taxon>Neoptera</taxon>
        <taxon>Polyneoptera</taxon>
        <taxon>Dictyoptera</taxon>
        <taxon>Blattodea</taxon>
        <taxon>Blaberoidea</taxon>
        <taxon>Blaberidae</taxon>
        <taxon>Diplopterinae</taxon>
        <taxon>Diploptera</taxon>
    </lineage>
</organism>
<feature type="region of interest" description="Disordered" evidence="1">
    <location>
        <begin position="214"/>
        <end position="237"/>
    </location>
</feature>
<protein>
    <recommendedName>
        <fullName evidence="6">RNA helicase</fullName>
    </recommendedName>
</protein>
<dbReference type="AlphaFoldDB" id="A0AAD8E1B7"/>
<reference evidence="4" key="2">
    <citation type="submission" date="2023-05" db="EMBL/GenBank/DDBJ databases">
        <authorList>
            <person name="Fouks B."/>
        </authorList>
    </citation>
    <scope>NUCLEOTIDE SEQUENCE</scope>
    <source>
        <strain evidence="4">Stay&amp;Tobe</strain>
        <tissue evidence="4">Testes</tissue>
    </source>
</reference>
<dbReference type="InterPro" id="IPR022192">
    <property type="entry name" value="SUV3_C"/>
</dbReference>
<accession>A0AAD8E1B7</accession>
<feature type="non-terminal residue" evidence="4">
    <location>
        <position position="1"/>
    </location>
</feature>
<keyword evidence="5" id="KW-1185">Reference proteome</keyword>
<dbReference type="EMBL" id="JASPKZ010010680">
    <property type="protein sequence ID" value="KAJ9573778.1"/>
    <property type="molecule type" value="Genomic_DNA"/>
</dbReference>
<dbReference type="Pfam" id="PF18147">
    <property type="entry name" value="Suv3_C_1"/>
    <property type="match status" value="1"/>
</dbReference>
<dbReference type="Gene3D" id="1.20.272.40">
    <property type="match status" value="1"/>
</dbReference>
<gene>
    <name evidence="4" type="ORF">L9F63_008815</name>
</gene>
<dbReference type="FunFam" id="1.20.58.1080:FF:000001">
    <property type="entry name" value="ATP-dependent RNA helicase SUPV3L1, mitochondrial"/>
    <property type="match status" value="1"/>
</dbReference>
<feature type="domain" description="Suv3 C-terminal" evidence="3">
    <location>
        <begin position="26"/>
        <end position="67"/>
    </location>
</feature>
<reference evidence="4" key="1">
    <citation type="journal article" date="2023" name="IScience">
        <title>Live-bearing cockroach genome reveals convergent evolutionary mechanisms linked to viviparity in insects and beyond.</title>
        <authorList>
            <person name="Fouks B."/>
            <person name="Harrison M.C."/>
            <person name="Mikhailova A.A."/>
            <person name="Marchal E."/>
            <person name="English S."/>
            <person name="Carruthers M."/>
            <person name="Jennings E.C."/>
            <person name="Chiamaka E.L."/>
            <person name="Frigard R.A."/>
            <person name="Pippel M."/>
            <person name="Attardo G.M."/>
            <person name="Benoit J.B."/>
            <person name="Bornberg-Bauer E."/>
            <person name="Tobe S.S."/>
        </authorList>
    </citation>
    <scope>NUCLEOTIDE SEQUENCE</scope>
    <source>
        <strain evidence="4">Stay&amp;Tobe</strain>
    </source>
</reference>
<dbReference type="Proteomes" id="UP001233999">
    <property type="component" value="Unassembled WGS sequence"/>
</dbReference>
<evidence type="ECO:0000259" key="2">
    <source>
        <dbReference type="Pfam" id="PF12513"/>
    </source>
</evidence>
<proteinExistence type="predicted"/>
<comment type="caution">
    <text evidence="4">The sequence shown here is derived from an EMBL/GenBank/DDBJ whole genome shotgun (WGS) entry which is preliminary data.</text>
</comment>
<feature type="domain" description="ATP-dependent RNA helicase SUV3 C-terminal" evidence="2">
    <location>
        <begin position="94"/>
        <end position="138"/>
    </location>
</feature>
<sequence length="285" mass="33272">MDIFVTLSTVDDSLYFMCNIEDFKFLADMIQHVPLPLRARYVFCCAPINRKLPFVCTMFLKFARQYSKNEALTLDWLCRNIGWPFAPPKTILDLVHLEAVFDVLDLYLWLSYRFMDLFPATSLVRDMQSELDSMIQQGVFQLTRLLKNSETGVSSGAAAGIDEDEFTITRQRQSYLRGNKDSEYSQVGRGRLTERLLAQGLLTPNMLQELRREWTQDDQDPSEPQPPTSRPKKTRVKRKPKCKFIFYIHETTDLRTISDCRIEGRWTCRADNLKQRKNQGMRTAQ</sequence>